<dbReference type="Pfam" id="PF00672">
    <property type="entry name" value="HAMP"/>
    <property type="match status" value="1"/>
</dbReference>
<name>A0A1I0K3S7_9FIRM</name>
<dbReference type="SUPFAM" id="SSF158472">
    <property type="entry name" value="HAMP domain-like"/>
    <property type="match status" value="1"/>
</dbReference>
<evidence type="ECO:0000256" key="13">
    <source>
        <dbReference type="SAM" id="Phobius"/>
    </source>
</evidence>
<keyword evidence="11 13" id="KW-0472">Membrane</keyword>
<evidence type="ECO:0000256" key="7">
    <source>
        <dbReference type="ARBA" id="ARBA00022777"/>
    </source>
</evidence>
<evidence type="ECO:0000256" key="12">
    <source>
        <dbReference type="SAM" id="MobiDB-lite"/>
    </source>
</evidence>
<evidence type="ECO:0000313" key="16">
    <source>
        <dbReference type="Proteomes" id="UP000198508"/>
    </source>
</evidence>
<dbReference type="SMART" id="SM00304">
    <property type="entry name" value="HAMP"/>
    <property type="match status" value="1"/>
</dbReference>
<keyword evidence="10" id="KW-0902">Two-component regulatory system</keyword>
<accession>A0A1I0K3S7</accession>
<keyword evidence="6" id="KW-0547">Nucleotide-binding</keyword>
<dbReference type="PROSITE" id="PS50885">
    <property type="entry name" value="HAMP"/>
    <property type="match status" value="1"/>
</dbReference>
<dbReference type="GO" id="GO:0000155">
    <property type="term" value="F:phosphorelay sensor kinase activity"/>
    <property type="evidence" value="ECO:0007669"/>
    <property type="project" value="InterPro"/>
</dbReference>
<evidence type="ECO:0000256" key="9">
    <source>
        <dbReference type="ARBA" id="ARBA00022989"/>
    </source>
</evidence>
<evidence type="ECO:0000256" key="11">
    <source>
        <dbReference type="ARBA" id="ARBA00023136"/>
    </source>
</evidence>
<feature type="region of interest" description="Disordered" evidence="12">
    <location>
        <begin position="560"/>
        <end position="583"/>
    </location>
</feature>
<dbReference type="CDD" id="cd06225">
    <property type="entry name" value="HAMP"/>
    <property type="match status" value="1"/>
</dbReference>
<dbReference type="AlphaFoldDB" id="A0A1I0K3S7"/>
<keyword evidence="8" id="KW-0067">ATP-binding</keyword>
<dbReference type="InterPro" id="IPR050640">
    <property type="entry name" value="Bact_2-comp_sensor_kinase"/>
</dbReference>
<evidence type="ECO:0000259" key="14">
    <source>
        <dbReference type="PROSITE" id="PS50885"/>
    </source>
</evidence>
<dbReference type="GO" id="GO:0005886">
    <property type="term" value="C:plasma membrane"/>
    <property type="evidence" value="ECO:0007669"/>
    <property type="project" value="UniProtKB-SubCell"/>
</dbReference>
<dbReference type="Proteomes" id="UP000198508">
    <property type="component" value="Unassembled WGS sequence"/>
</dbReference>
<evidence type="ECO:0000313" key="15">
    <source>
        <dbReference type="EMBL" id="SEU17433.1"/>
    </source>
</evidence>
<evidence type="ECO:0000256" key="8">
    <source>
        <dbReference type="ARBA" id="ARBA00022840"/>
    </source>
</evidence>
<dbReference type="Gene3D" id="6.10.340.10">
    <property type="match status" value="1"/>
</dbReference>
<evidence type="ECO:0000256" key="2">
    <source>
        <dbReference type="ARBA" id="ARBA00022475"/>
    </source>
</evidence>
<keyword evidence="16" id="KW-1185">Reference proteome</keyword>
<dbReference type="InterPro" id="IPR036890">
    <property type="entry name" value="HATPase_C_sf"/>
</dbReference>
<reference evidence="16" key="1">
    <citation type="submission" date="2016-10" db="EMBL/GenBank/DDBJ databases">
        <authorList>
            <person name="Varghese N."/>
            <person name="Submissions S."/>
        </authorList>
    </citation>
    <scope>NUCLEOTIDE SEQUENCE [LARGE SCALE GENOMIC DNA]</scope>
    <source>
        <strain evidence="16">NLAE-zl-G277</strain>
    </source>
</reference>
<dbReference type="STRING" id="460384.SAMN05216313_14237"/>
<evidence type="ECO:0000256" key="5">
    <source>
        <dbReference type="ARBA" id="ARBA00022692"/>
    </source>
</evidence>
<dbReference type="GO" id="GO:0005524">
    <property type="term" value="F:ATP binding"/>
    <property type="evidence" value="ECO:0007669"/>
    <property type="project" value="UniProtKB-KW"/>
</dbReference>
<dbReference type="SMART" id="SM00387">
    <property type="entry name" value="HATPase_c"/>
    <property type="match status" value="1"/>
</dbReference>
<feature type="transmembrane region" description="Helical" evidence="13">
    <location>
        <begin position="273"/>
        <end position="296"/>
    </location>
</feature>
<evidence type="ECO:0000256" key="1">
    <source>
        <dbReference type="ARBA" id="ARBA00004651"/>
    </source>
</evidence>
<dbReference type="Pfam" id="PF06580">
    <property type="entry name" value="His_kinase"/>
    <property type="match status" value="1"/>
</dbReference>
<keyword evidence="9 13" id="KW-1133">Transmembrane helix</keyword>
<feature type="domain" description="HAMP" evidence="14">
    <location>
        <begin position="304"/>
        <end position="356"/>
    </location>
</feature>
<dbReference type="InterPro" id="IPR003594">
    <property type="entry name" value="HATPase_dom"/>
</dbReference>
<evidence type="ECO:0000256" key="3">
    <source>
        <dbReference type="ARBA" id="ARBA00022553"/>
    </source>
</evidence>
<dbReference type="InterPro" id="IPR010559">
    <property type="entry name" value="Sig_transdc_His_kin_internal"/>
</dbReference>
<organism evidence="15 16">
    <name type="scientific">Enterocloster lavalensis</name>
    <dbReference type="NCBI Taxonomy" id="460384"/>
    <lineage>
        <taxon>Bacteria</taxon>
        <taxon>Bacillati</taxon>
        <taxon>Bacillota</taxon>
        <taxon>Clostridia</taxon>
        <taxon>Lachnospirales</taxon>
        <taxon>Lachnospiraceae</taxon>
        <taxon>Enterocloster</taxon>
    </lineage>
</organism>
<dbReference type="PANTHER" id="PTHR34220:SF11">
    <property type="entry name" value="SENSOR PROTEIN KINASE HPTS"/>
    <property type="match status" value="1"/>
</dbReference>
<feature type="transmembrane region" description="Helical" evidence="13">
    <location>
        <begin position="21"/>
        <end position="44"/>
    </location>
</feature>
<evidence type="ECO:0000256" key="4">
    <source>
        <dbReference type="ARBA" id="ARBA00022679"/>
    </source>
</evidence>
<keyword evidence="2" id="KW-1003">Cell membrane</keyword>
<dbReference type="EMBL" id="FOIM01000042">
    <property type="protein sequence ID" value="SEU17433.1"/>
    <property type="molecule type" value="Genomic_DNA"/>
</dbReference>
<comment type="subcellular location">
    <subcellularLocation>
        <location evidence="1">Cell membrane</location>
        <topology evidence="1">Multi-pass membrane protein</topology>
    </subcellularLocation>
</comment>
<dbReference type="Gene3D" id="3.30.565.10">
    <property type="entry name" value="Histidine kinase-like ATPase, C-terminal domain"/>
    <property type="match status" value="1"/>
</dbReference>
<dbReference type="SUPFAM" id="SSF55874">
    <property type="entry name" value="ATPase domain of HSP90 chaperone/DNA topoisomerase II/histidine kinase"/>
    <property type="match status" value="1"/>
</dbReference>
<proteinExistence type="predicted"/>
<keyword evidence="3" id="KW-0597">Phosphoprotein</keyword>
<evidence type="ECO:0000256" key="6">
    <source>
        <dbReference type="ARBA" id="ARBA00022741"/>
    </source>
</evidence>
<evidence type="ECO:0000256" key="10">
    <source>
        <dbReference type="ARBA" id="ARBA00023012"/>
    </source>
</evidence>
<keyword evidence="4" id="KW-0808">Transferase</keyword>
<dbReference type="InterPro" id="IPR003660">
    <property type="entry name" value="HAMP_dom"/>
</dbReference>
<keyword evidence="5 13" id="KW-0812">Transmembrane</keyword>
<sequence length="583" mass="66412">MKFGVKGAGPIHFRDEIRRALIFYTVIPVAVVVLAFFAFFIFYAHSSIMEVNQESNRLVCGELERMVDSYGSELIRMWDADSTERLQGNPSRLRQLQTEAIRFIDSMHSQADFYILNSRFEVCVSTAEQRPGFMPPDAGLNWGIVRKMRSRPGEAVFEFTSESTKRENQKALVVGAQLGAASGERYYLFFMVPARYLVDTTCNRPVQVVVTNRYHDVCTSNTNSFTMEFGAAKPEIRQKRAFLSLNDEWYYQYETDILGGEINVYTFTPVKNAMTLFAVDISIFLLVILLIGNISVFGATRVARSKTAVIDQIIRAFEKVKEGNLNTPLNIGAEDELSVIGDSYNLMLESLKEQIERNNQVVRETVYSEIRQLESQFNPHFLFNTLETIKFTVKLEPDIASRMIVALSAILRYSINSQITDVTLEEDLSYIESYLTIQKYRFEDSLFTDIQVDKRALDCIVPKLIFQPVIENAIKYGIGETEVLTIRICVTVADCLLIRVQDDGDGMSREKLEELRNLMKEENRTGKAHFGLYNINRRIKLMYGAQYGVDIDSRQGQGTSVSMRLPVRHKGEKKHDQGSDCGG</sequence>
<dbReference type="Pfam" id="PF02518">
    <property type="entry name" value="HATPase_c"/>
    <property type="match status" value="1"/>
</dbReference>
<gene>
    <name evidence="15" type="ORF">SAMN05216313_14237</name>
</gene>
<feature type="compositionally biased region" description="Basic and acidic residues" evidence="12">
    <location>
        <begin position="573"/>
        <end position="583"/>
    </location>
</feature>
<dbReference type="PANTHER" id="PTHR34220">
    <property type="entry name" value="SENSOR HISTIDINE KINASE YPDA"/>
    <property type="match status" value="1"/>
</dbReference>
<keyword evidence="7" id="KW-0418">Kinase</keyword>
<dbReference type="RefSeq" id="WP_092370817.1">
    <property type="nucleotide sequence ID" value="NZ_CAKXUV010000004.1"/>
</dbReference>
<protein>
    <submittedName>
        <fullName evidence="15">HAMP domain-containing protein</fullName>
    </submittedName>
</protein>